<accession>A0ABW4JTG8</accession>
<evidence type="ECO:0000256" key="2">
    <source>
        <dbReference type="ARBA" id="ARBA00010270"/>
    </source>
</evidence>
<evidence type="ECO:0000313" key="9">
    <source>
        <dbReference type="Proteomes" id="UP001597327"/>
    </source>
</evidence>
<reference evidence="9" key="1">
    <citation type="journal article" date="2019" name="Int. J. Syst. Evol. Microbiol.">
        <title>The Global Catalogue of Microorganisms (GCM) 10K type strain sequencing project: providing services to taxonomists for standard genome sequencing and annotation.</title>
        <authorList>
            <consortium name="The Broad Institute Genomics Platform"/>
            <consortium name="The Broad Institute Genome Sequencing Center for Infectious Disease"/>
            <person name="Wu L."/>
            <person name="Ma J."/>
        </authorList>
    </citation>
    <scope>NUCLEOTIDE SEQUENCE [LARGE SCALE GENOMIC DNA]</scope>
    <source>
        <strain evidence="9">JCM 3369</strain>
    </source>
</reference>
<keyword evidence="9" id="KW-1185">Reference proteome</keyword>
<evidence type="ECO:0000313" key="8">
    <source>
        <dbReference type="EMBL" id="MFD1695409.1"/>
    </source>
</evidence>
<evidence type="ECO:0000256" key="4">
    <source>
        <dbReference type="ARBA" id="ARBA00022475"/>
    </source>
</evidence>
<comment type="similarity">
    <text evidence="2">Belongs to the BA14k family.</text>
</comment>
<feature type="signal peptide" evidence="7">
    <location>
        <begin position="1"/>
        <end position="30"/>
    </location>
</feature>
<comment type="caution">
    <text evidence="8">The sequence shown here is derived from an EMBL/GenBank/DDBJ whole genome shotgun (WGS) entry which is preliminary data.</text>
</comment>
<evidence type="ECO:0000256" key="6">
    <source>
        <dbReference type="ARBA" id="ARBA00025321"/>
    </source>
</evidence>
<evidence type="ECO:0000256" key="7">
    <source>
        <dbReference type="SAM" id="SignalP"/>
    </source>
</evidence>
<name>A0ABW4JTG8_9HYPH</name>
<dbReference type="Pfam" id="PF07886">
    <property type="entry name" value="BA14K"/>
    <property type="match status" value="1"/>
</dbReference>
<dbReference type="Proteomes" id="UP001597327">
    <property type="component" value="Unassembled WGS sequence"/>
</dbReference>
<evidence type="ECO:0000256" key="3">
    <source>
        <dbReference type="ARBA" id="ARBA00020552"/>
    </source>
</evidence>
<keyword evidence="4" id="KW-0472">Membrane</keyword>
<comment type="subcellular location">
    <subcellularLocation>
        <location evidence="1">Membrane</location>
        <topology evidence="1">Single-pass membrane protein</topology>
    </subcellularLocation>
</comment>
<dbReference type="EMBL" id="JBHUFA010000001">
    <property type="protein sequence ID" value="MFD1695409.1"/>
    <property type="molecule type" value="Genomic_DNA"/>
</dbReference>
<keyword evidence="5" id="KW-0430">Lectin</keyword>
<dbReference type="RefSeq" id="WP_149890855.1">
    <property type="nucleotide sequence ID" value="NZ_JBHUFA010000001.1"/>
</dbReference>
<organism evidence="8 9">
    <name type="scientific">Roseibium aestuarii</name>
    <dbReference type="NCBI Taxonomy" id="2600299"/>
    <lineage>
        <taxon>Bacteria</taxon>
        <taxon>Pseudomonadati</taxon>
        <taxon>Pseudomonadota</taxon>
        <taxon>Alphaproteobacteria</taxon>
        <taxon>Hyphomicrobiales</taxon>
        <taxon>Stappiaceae</taxon>
        <taxon>Roseibium</taxon>
    </lineage>
</organism>
<keyword evidence="7" id="KW-0732">Signal</keyword>
<gene>
    <name evidence="8" type="ORF">ACFSC7_07760</name>
</gene>
<protein>
    <recommendedName>
        <fullName evidence="3">Lectin-like protein BA14k</fullName>
    </recommendedName>
</protein>
<comment type="function">
    <text evidence="6">Has immunoglobulin-binding and hemagglutination properties, and can bind to mannose. Essential for virulence. May be involved in LPS biosynthesis or polysaccharide transport.</text>
</comment>
<proteinExistence type="inferred from homology"/>
<dbReference type="InterPro" id="IPR012413">
    <property type="entry name" value="BA14K"/>
</dbReference>
<evidence type="ECO:0000256" key="5">
    <source>
        <dbReference type="ARBA" id="ARBA00022734"/>
    </source>
</evidence>
<evidence type="ECO:0000256" key="1">
    <source>
        <dbReference type="ARBA" id="ARBA00004167"/>
    </source>
</evidence>
<keyword evidence="4" id="KW-1003">Cell membrane</keyword>
<feature type="chain" id="PRO_5046793847" description="Lectin-like protein BA14k" evidence="7">
    <location>
        <begin position="31"/>
        <end position="113"/>
    </location>
</feature>
<sequence>MFKSFAKSAVAGALALTVLAATAPVQSAHAGNSGAALVGGFVAGAIVGGALAQPRGYYAPAPAPRYHHPVRAYGYRPAPWSPEWYRYCSARYRSFDPRSGYFLAYSGEYRFCR</sequence>